<reference evidence="3" key="1">
    <citation type="submission" date="2016-10" db="EMBL/GenBank/DDBJ databases">
        <authorList>
            <person name="Varghese N."/>
        </authorList>
    </citation>
    <scope>NUCLEOTIDE SEQUENCE [LARGE SCALE GENOMIC DNA]</scope>
    <source>
        <strain evidence="3">Nsp8</strain>
    </source>
</reference>
<evidence type="ECO:0000313" key="3">
    <source>
        <dbReference type="Proteomes" id="UP000183107"/>
    </source>
</evidence>
<dbReference type="Proteomes" id="UP000183107">
    <property type="component" value="Unassembled WGS sequence"/>
</dbReference>
<evidence type="ECO:0000313" key="2">
    <source>
        <dbReference type="EMBL" id="SFO10459.1"/>
    </source>
</evidence>
<dbReference type="AlphaFoldDB" id="A0A1I5EG19"/>
<gene>
    <name evidence="2" type="ORF">SAMN05216386_2648</name>
</gene>
<feature type="region of interest" description="Disordered" evidence="1">
    <location>
        <begin position="102"/>
        <end position="132"/>
    </location>
</feature>
<sequence length="179" mass="20123">MINAATQSHHQIKSSQIALTRTKYFPQQALRPVAAHRKPLDFTSDNQPQSGMQQIVGLCEDLKKFATCRTSEANNRGKFFCFMQPVTFRKTNNTVPLANLTLRSDPQTNSSLGSASPDHSRAPHGFHSNPKTMSSLSSRDGWLISAFHRSLPLSLINKTRHYNSLRRLMSTDIFFFPCG</sequence>
<organism evidence="2 3">
    <name type="scientific">Nitrosospira briensis</name>
    <dbReference type="NCBI Taxonomy" id="35799"/>
    <lineage>
        <taxon>Bacteria</taxon>
        <taxon>Pseudomonadati</taxon>
        <taxon>Pseudomonadota</taxon>
        <taxon>Betaproteobacteria</taxon>
        <taxon>Nitrosomonadales</taxon>
        <taxon>Nitrosomonadaceae</taxon>
        <taxon>Nitrosospira</taxon>
    </lineage>
</organism>
<feature type="compositionally biased region" description="Polar residues" evidence="1">
    <location>
        <begin position="102"/>
        <end position="114"/>
    </location>
</feature>
<dbReference type="EMBL" id="FOVJ01000007">
    <property type="protein sequence ID" value="SFO10459.1"/>
    <property type="molecule type" value="Genomic_DNA"/>
</dbReference>
<protein>
    <submittedName>
        <fullName evidence="2">Uncharacterized protein</fullName>
    </submittedName>
</protein>
<accession>A0A1I5EG19</accession>
<name>A0A1I5EG19_9PROT</name>
<evidence type="ECO:0000256" key="1">
    <source>
        <dbReference type="SAM" id="MobiDB-lite"/>
    </source>
</evidence>
<keyword evidence="3" id="KW-1185">Reference proteome</keyword>
<proteinExistence type="predicted"/>